<feature type="compositionally biased region" description="Basic and acidic residues" evidence="1">
    <location>
        <begin position="243"/>
        <end position="267"/>
    </location>
</feature>
<sequence>MRGRSVERQEEIVFDEEALGTAVSAAAVKVADLDVAPEVALREAEMSARALSSIEAYARERQVALSRRANDAVVVRGALREAAAAACVDENSSPSSLALGLLASRSAFSRVRSDEPAWQSAGDQAWRALRALEAVETIDELHCVRLCASYEALRSVSRSEAHEASSGVSECCERVGKAVGACKRAEASVRKCRAAVGRAGEAARVADAERVAAARASARARSDFEALSSPSSSSSKQPGNGEAARKAAAAREKAQLSERRCDERSRDARARVARETFELRTAADAAIRAVREKEATECAATEAALRLRRDFATPRALEALREIARYERGHLEAKLKLVSDLDRILDETPARPEEHRRREPLAGRALELLQECVAKDYYAHRDESPSDAAVDAHVQALFAGGSTQDLPPLAAPGNHESKRRDVLRDAAAAAGFDEDSTRRLAAGVLRDEDRPPERDATAEALIRYVDRSRERAATVAKALNRQRSKSTAVGSIRALEALAALATHVVRACRAAGDGHTPGVILMLTQTFYFVEGRTGHDEDVRHRADRVYLKDKLSDDFLLRSNDDAFWRHCLAEAALSAVASTTVGYKPYWDLLFTEVQADVANDVHRAVHAQLAAFLFAMRDLGAAKKDVRAFALAMCAEYQLPWRDRATLLAPYDDDEEEEDTTTTTTTQANL</sequence>
<feature type="compositionally biased region" description="Low complexity" evidence="1">
    <location>
        <begin position="666"/>
        <end position="675"/>
    </location>
</feature>
<dbReference type="Proteomes" id="UP001230188">
    <property type="component" value="Unassembled WGS sequence"/>
</dbReference>
<evidence type="ECO:0000256" key="1">
    <source>
        <dbReference type="SAM" id="MobiDB-lite"/>
    </source>
</evidence>
<name>A0AAD7UGM3_9STRA</name>
<feature type="region of interest" description="Disordered" evidence="1">
    <location>
        <begin position="223"/>
        <end position="267"/>
    </location>
</feature>
<keyword evidence="3" id="KW-1185">Reference proteome</keyword>
<dbReference type="EMBL" id="JAQMWT010000317">
    <property type="protein sequence ID" value="KAJ8605109.1"/>
    <property type="molecule type" value="Genomic_DNA"/>
</dbReference>
<reference evidence="2" key="1">
    <citation type="submission" date="2023-01" db="EMBL/GenBank/DDBJ databases">
        <title>Metagenome sequencing of chrysophaentin producing Chrysophaeum taylorii.</title>
        <authorList>
            <person name="Davison J."/>
            <person name="Bewley C."/>
        </authorList>
    </citation>
    <scope>NUCLEOTIDE SEQUENCE</scope>
    <source>
        <strain evidence="2">NIES-1699</strain>
    </source>
</reference>
<proteinExistence type="predicted"/>
<comment type="caution">
    <text evidence="2">The sequence shown here is derived from an EMBL/GenBank/DDBJ whole genome shotgun (WGS) entry which is preliminary data.</text>
</comment>
<organism evidence="2 3">
    <name type="scientific">Chrysophaeum taylorii</name>
    <dbReference type="NCBI Taxonomy" id="2483200"/>
    <lineage>
        <taxon>Eukaryota</taxon>
        <taxon>Sar</taxon>
        <taxon>Stramenopiles</taxon>
        <taxon>Ochrophyta</taxon>
        <taxon>Pelagophyceae</taxon>
        <taxon>Pelagomonadales</taxon>
        <taxon>Pelagomonadaceae</taxon>
        <taxon>Chrysophaeum</taxon>
    </lineage>
</organism>
<gene>
    <name evidence="2" type="ORF">CTAYLR_000409</name>
</gene>
<dbReference type="AlphaFoldDB" id="A0AAD7UGM3"/>
<protein>
    <submittedName>
        <fullName evidence="2">Uncharacterized protein</fullName>
    </submittedName>
</protein>
<feature type="region of interest" description="Disordered" evidence="1">
    <location>
        <begin position="655"/>
        <end position="675"/>
    </location>
</feature>
<accession>A0AAD7UGM3</accession>
<evidence type="ECO:0000313" key="2">
    <source>
        <dbReference type="EMBL" id="KAJ8605109.1"/>
    </source>
</evidence>
<evidence type="ECO:0000313" key="3">
    <source>
        <dbReference type="Proteomes" id="UP001230188"/>
    </source>
</evidence>
<feature type="compositionally biased region" description="Acidic residues" evidence="1">
    <location>
        <begin position="656"/>
        <end position="665"/>
    </location>
</feature>